<protein>
    <submittedName>
        <fullName evidence="2">Saccharopine dehydrogenase</fullName>
    </submittedName>
</protein>
<dbReference type="PANTHER" id="PTHR43781:SF1">
    <property type="entry name" value="SACCHAROPINE DEHYDROGENASE"/>
    <property type="match status" value="1"/>
</dbReference>
<proteinExistence type="predicted"/>
<dbReference type="SUPFAM" id="SSF51735">
    <property type="entry name" value="NAD(P)-binding Rossmann-fold domains"/>
    <property type="match status" value="1"/>
</dbReference>
<dbReference type="EMBL" id="AAKVAS010000012">
    <property type="protein sequence ID" value="ECW0107966.1"/>
    <property type="molecule type" value="Genomic_DNA"/>
</dbReference>
<feature type="domain" description="Saccharopine dehydrogenase NADP binding" evidence="1">
    <location>
        <begin position="6"/>
        <end position="102"/>
    </location>
</feature>
<dbReference type="InterPro" id="IPR005097">
    <property type="entry name" value="Sacchrp_dh_NADP-bd"/>
</dbReference>
<dbReference type="InterPro" id="IPR036291">
    <property type="entry name" value="NAD(P)-bd_dom_sf"/>
</dbReference>
<dbReference type="Pfam" id="PF03435">
    <property type="entry name" value="Sacchrp_dh_NADP"/>
    <property type="match status" value="1"/>
</dbReference>
<comment type="caution">
    <text evidence="2">The sequence shown here is derived from an EMBL/GenBank/DDBJ whole genome shotgun (WGS) entry which is preliminary data.</text>
</comment>
<dbReference type="AlphaFoldDB" id="A0A612H7B4"/>
<name>A0A612H7B4_SALET</name>
<accession>A0A612H7B4</accession>
<evidence type="ECO:0000313" key="2">
    <source>
        <dbReference type="EMBL" id="ECW0107966.1"/>
    </source>
</evidence>
<evidence type="ECO:0000259" key="1">
    <source>
        <dbReference type="Pfam" id="PF03435"/>
    </source>
</evidence>
<dbReference type="Gene3D" id="3.40.50.720">
    <property type="entry name" value="NAD(P)-binding Rossmann-like Domain"/>
    <property type="match status" value="1"/>
</dbReference>
<sequence length="375" mass="40236">MNDNIIAVLGATGGAGCYVSRWLAQAGFALRLGGRRRDPLQQMATRLDAEAQPVDLWQDAALHEFCRGCVAVVNCAGPSYQVLDRVARAAASAHAHYVDVSGDGPACHLLQRQPAGDKRWTAVLSAGMLPGLANLVPGWMSQRAGGALTVYSGGIERVSGAAAADLVLSLNEQCNALQGSNYWYGEAGAGWRLGCRARHVLSTQQTDTLAHFTGHVTLLPWLSADAERLALRHHLSALSWYNVFSGQCLRETLTGLRGKVDGTSQSLALARAAVEKASEIDLAGYVPYYQMVFDWQQEGEQRRRVVVRTDSSLALTAATAVSTVLSLMRGEIVPGVHFADCVLHPATVLADITQLHAGTHISQYLPDMQPEQGVI</sequence>
<gene>
    <name evidence="2" type="ORF">F3Q63_12270</name>
</gene>
<reference evidence="2" key="1">
    <citation type="submission" date="2019-09" db="EMBL/GenBank/DDBJ databases">
        <authorList>
            <consortium name="GenomeTrakr network: Whole genome sequencing for foodborne pathogen traceback"/>
        </authorList>
    </citation>
    <scope>NUCLEOTIDE SEQUENCE</scope>
    <source>
        <strain evidence="2">AUSMDU00020873</strain>
    </source>
</reference>
<organism evidence="2">
    <name type="scientific">Salmonella enterica I</name>
    <dbReference type="NCBI Taxonomy" id="59201"/>
    <lineage>
        <taxon>Bacteria</taxon>
        <taxon>Pseudomonadati</taxon>
        <taxon>Pseudomonadota</taxon>
        <taxon>Gammaproteobacteria</taxon>
        <taxon>Enterobacterales</taxon>
        <taxon>Enterobacteriaceae</taxon>
        <taxon>Salmonella</taxon>
    </lineage>
</organism>
<dbReference type="PANTHER" id="PTHR43781">
    <property type="entry name" value="SACCHAROPINE DEHYDROGENASE"/>
    <property type="match status" value="1"/>
</dbReference>